<dbReference type="Gene3D" id="2.60.40.10">
    <property type="entry name" value="Immunoglobulins"/>
    <property type="match status" value="1"/>
</dbReference>
<dbReference type="InterPro" id="IPR035986">
    <property type="entry name" value="PKD_dom_sf"/>
</dbReference>
<evidence type="ECO:0000313" key="2">
    <source>
        <dbReference type="EMBL" id="MDQ0164958.1"/>
    </source>
</evidence>
<dbReference type="EMBL" id="JAUSTY010000003">
    <property type="protein sequence ID" value="MDQ0164958.1"/>
    <property type="molecule type" value="Genomic_DNA"/>
</dbReference>
<dbReference type="InterPro" id="IPR013783">
    <property type="entry name" value="Ig-like_fold"/>
</dbReference>
<evidence type="ECO:0000259" key="1">
    <source>
        <dbReference type="Pfam" id="PF07833"/>
    </source>
</evidence>
<dbReference type="InterPro" id="IPR012854">
    <property type="entry name" value="Cu_amine_oxidase-like_N"/>
</dbReference>
<evidence type="ECO:0000313" key="3">
    <source>
        <dbReference type="Proteomes" id="UP001235840"/>
    </source>
</evidence>
<comment type="caution">
    <text evidence="2">The sequence shown here is derived from an EMBL/GenBank/DDBJ whole genome shotgun (WGS) entry which is preliminary data.</text>
</comment>
<reference evidence="2 3" key="1">
    <citation type="submission" date="2023-07" db="EMBL/GenBank/DDBJ databases">
        <title>Genomic Encyclopedia of Type Strains, Phase IV (KMG-IV): sequencing the most valuable type-strain genomes for metagenomic binning, comparative biology and taxonomic classification.</title>
        <authorList>
            <person name="Goeker M."/>
        </authorList>
    </citation>
    <scope>NUCLEOTIDE SEQUENCE [LARGE SCALE GENOMIC DNA]</scope>
    <source>
        <strain evidence="2 3">DSM 12751</strain>
    </source>
</reference>
<name>A0ABT9VVE8_9BACI</name>
<feature type="domain" description="Copper amine oxidase-like N-terminal" evidence="1">
    <location>
        <begin position="52"/>
        <end position="144"/>
    </location>
</feature>
<dbReference type="Proteomes" id="UP001235840">
    <property type="component" value="Unassembled WGS sequence"/>
</dbReference>
<protein>
    <submittedName>
        <fullName evidence="2">PKD repeat protein</fullName>
    </submittedName>
</protein>
<dbReference type="SUPFAM" id="SSF55383">
    <property type="entry name" value="Copper amine oxidase, domain N"/>
    <property type="match status" value="1"/>
</dbReference>
<dbReference type="SUPFAM" id="SSF49299">
    <property type="entry name" value="PKD domain"/>
    <property type="match status" value="1"/>
</dbReference>
<accession>A0ABT9VVE8</accession>
<sequence>MKWLVKKNFIVKVLSIILIIQVLPIKSLEDIEASSSIHTLVLRQNSTTFTHNGQALKAVQPVTLKNGVTYAPLSSLAKVYQFNISFDPNTKESIVKNDALEIRFKANTSTIRVNGRTVQSSGELFTQQGYLMVPVRTWAELTRSTFAVTKDSITFKWKDSYLAPNTAPIAAFKTDKQEYRLGEPIRYTDQSYDDEDQIVRRTWKGNEPAFFKPGDYTIHLEVEDRHGLKNSVRHTITVTDVQLHSEEEFYRLFTPVGDKFPIAGPSVLEFEPIAYTVHPENVTFVRSNSPEHLNGEEGIAYQDTLSGLIRFNTHNQNLANQNMRIHLIATNPHRTSALVDIRAFGQGGPTTFVSTSGKTAVSRYLTSWMNSRKHSTIRIQAGQSKIIVPEVNESLLRSGLTMTTYTDVYTNKELTFSIVVTAADTDPIEVLSELKSLKRDGKHIRGTFHGANRTLEVVEVESVGYAPQRLVIGDTEFDEIVQGVDRITGSRELNRGNQGILYTTKLQVAPHTLVALNARGGHYAGAFLVNGQVVHATDTSILRNQHEAGVLYRTGFYEETVELSFVLASGSNLPLHVLFLPVYEKQMDEEPVNEEL</sequence>
<dbReference type="RefSeq" id="WP_307391348.1">
    <property type="nucleotide sequence ID" value="NZ_BAAADK010000010.1"/>
</dbReference>
<dbReference type="Gene3D" id="3.30.457.10">
    <property type="entry name" value="Copper amine oxidase-like, N-terminal domain"/>
    <property type="match status" value="1"/>
</dbReference>
<dbReference type="Pfam" id="PF07833">
    <property type="entry name" value="Cu_amine_oxidN1"/>
    <property type="match status" value="1"/>
</dbReference>
<gene>
    <name evidence="2" type="ORF">J2S11_000858</name>
</gene>
<keyword evidence="3" id="KW-1185">Reference proteome</keyword>
<organism evidence="2 3">
    <name type="scientific">Caldalkalibacillus horti</name>
    <dbReference type="NCBI Taxonomy" id="77523"/>
    <lineage>
        <taxon>Bacteria</taxon>
        <taxon>Bacillati</taxon>
        <taxon>Bacillota</taxon>
        <taxon>Bacilli</taxon>
        <taxon>Bacillales</taxon>
        <taxon>Bacillaceae</taxon>
        <taxon>Caldalkalibacillus</taxon>
    </lineage>
</organism>
<proteinExistence type="predicted"/>
<dbReference type="InterPro" id="IPR036582">
    <property type="entry name" value="Mao_N_sf"/>
</dbReference>